<dbReference type="PANTHER" id="PTHR36513:SF1">
    <property type="entry name" value="TRANSMEMBRANE PROTEIN"/>
    <property type="match status" value="1"/>
</dbReference>
<dbReference type="SUPFAM" id="SSF53474">
    <property type="entry name" value="alpha/beta-Hydrolases"/>
    <property type="match status" value="1"/>
</dbReference>
<evidence type="ECO:0000313" key="3">
    <source>
        <dbReference type="Proteomes" id="UP000187059"/>
    </source>
</evidence>
<gene>
    <name evidence="2" type="ORF">Ga0080574_TMP1826</name>
</gene>
<keyword evidence="3" id="KW-1185">Reference proteome</keyword>
<dbReference type="InterPro" id="IPR029058">
    <property type="entry name" value="AB_hydrolase_fold"/>
</dbReference>
<name>A0A1P8URX7_9RHOB</name>
<evidence type="ECO:0000256" key="1">
    <source>
        <dbReference type="SAM" id="MobiDB-lite"/>
    </source>
</evidence>
<feature type="region of interest" description="Disordered" evidence="1">
    <location>
        <begin position="25"/>
        <end position="96"/>
    </location>
</feature>
<proteinExistence type="predicted"/>
<protein>
    <recommendedName>
        <fullName evidence="4">Esterase/lipase superfamily enzyme</fullName>
    </recommendedName>
</protein>
<dbReference type="Gene3D" id="3.40.50.1820">
    <property type="entry name" value="alpha/beta hydrolase"/>
    <property type="match status" value="1"/>
</dbReference>
<dbReference type="RefSeq" id="WP_076697627.1">
    <property type="nucleotide sequence ID" value="NZ_CP015093.1"/>
</dbReference>
<dbReference type="AlphaFoldDB" id="A0A1P8URX7"/>
<evidence type="ECO:0008006" key="4">
    <source>
        <dbReference type="Google" id="ProtNLM"/>
    </source>
</evidence>
<dbReference type="EMBL" id="CP015093">
    <property type="protein sequence ID" value="APZ52160.1"/>
    <property type="molecule type" value="Genomic_DNA"/>
</dbReference>
<evidence type="ECO:0000313" key="2">
    <source>
        <dbReference type="EMBL" id="APZ52160.1"/>
    </source>
</evidence>
<accession>A0A1P8URX7</accession>
<dbReference type="KEGG" id="paby:Ga0080574_TMP1826"/>
<dbReference type="OrthoDB" id="9797755at2"/>
<feature type="compositionally biased region" description="Pro residues" evidence="1">
    <location>
        <begin position="87"/>
        <end position="96"/>
    </location>
</feature>
<dbReference type="Proteomes" id="UP000187059">
    <property type="component" value="Chromosome"/>
</dbReference>
<dbReference type="InterPro" id="IPR010297">
    <property type="entry name" value="DUF900_hydrolase"/>
</dbReference>
<dbReference type="Pfam" id="PF05990">
    <property type="entry name" value="DUF900"/>
    <property type="match status" value="1"/>
</dbReference>
<sequence>MTDGISILILVLLAAVVAVALIRRKPPRPKTDKPPKPPEAQAPKPSETGDDAEEMAPPPFEPEWEREETPPEDALSWERETAAPEPELAPPMPAPMPEMAAPVDNRYWVQRLFFGTDRNVERQEETGPVFGHRRANALKLGHTDITIPREAHRLGKVERPKEITLFKVTLWKQAEDPAKHFTVHKTEILSETAFTGMAAEAAQSAATYANTAFVFIHGFNTTFAEAMFRAAQLAHDLGFDGPAFAYSWPSVGETLDYVTDMDSADNAVTFIDRFLEIVFNVPGVEKVHLVAHSMGNAALAQLLTHAGTSLSQRGRAIEQLVLAAPDLDAGEFGNIHSHFTAAAKGVTLYACASDRALLAAQKIRGDYIRLGDVGPEGPMVVPGVDSIDVSAVGTDLFSLNHNVYAQDRGVLDDLGALFLTGQRPPRLRMPTLEEIAGQRGIYWRMPR</sequence>
<dbReference type="PANTHER" id="PTHR36513">
    <property type="entry name" value="ABC TRANSMEMBRANE TYPE-1 DOMAIN-CONTAINING PROTEIN"/>
    <property type="match status" value="1"/>
</dbReference>
<reference evidence="2 3" key="1">
    <citation type="submission" date="2016-04" db="EMBL/GenBank/DDBJ databases">
        <title>Deep-sea bacteria in the southern Pacific.</title>
        <authorList>
            <person name="Tang K."/>
        </authorList>
    </citation>
    <scope>NUCLEOTIDE SEQUENCE [LARGE SCALE GENOMIC DNA]</scope>
    <source>
        <strain evidence="2 3">JLT2014</strain>
    </source>
</reference>
<organism evidence="2 3">
    <name type="scientific">Salipiger abyssi</name>
    <dbReference type="NCBI Taxonomy" id="1250539"/>
    <lineage>
        <taxon>Bacteria</taxon>
        <taxon>Pseudomonadati</taxon>
        <taxon>Pseudomonadota</taxon>
        <taxon>Alphaproteobacteria</taxon>
        <taxon>Rhodobacterales</taxon>
        <taxon>Roseobacteraceae</taxon>
        <taxon>Salipiger</taxon>
    </lineage>
</organism>